<dbReference type="AlphaFoldDB" id="A0A1G6UQF9"/>
<reference evidence="2" key="1">
    <citation type="submission" date="2016-10" db="EMBL/GenBank/DDBJ databases">
        <authorList>
            <person name="Varghese N."/>
            <person name="Submissions S."/>
        </authorList>
    </citation>
    <scope>NUCLEOTIDE SEQUENCE [LARGE SCALE GENOMIC DNA]</scope>
    <source>
        <strain evidence="2">DSM 26382</strain>
    </source>
</reference>
<proteinExistence type="predicted"/>
<accession>A0A1G6UQF9</accession>
<dbReference type="Proteomes" id="UP000199467">
    <property type="component" value="Unassembled WGS sequence"/>
</dbReference>
<keyword evidence="2" id="KW-1185">Reference proteome</keyword>
<organism evidence="1 2">
    <name type="scientific">Ectopseudomonas chengduensis</name>
    <dbReference type="NCBI Taxonomy" id="489632"/>
    <lineage>
        <taxon>Bacteria</taxon>
        <taxon>Pseudomonadati</taxon>
        <taxon>Pseudomonadota</taxon>
        <taxon>Gammaproteobacteria</taxon>
        <taxon>Pseudomonadales</taxon>
        <taxon>Pseudomonadaceae</taxon>
        <taxon>Ectopseudomonas</taxon>
    </lineage>
</organism>
<dbReference type="EMBL" id="FMZQ01000016">
    <property type="protein sequence ID" value="SDD43513.1"/>
    <property type="molecule type" value="Genomic_DNA"/>
</dbReference>
<sequence>MGQENRDKVLNLVTETQPSQPNKSVRSIASIQAIAIYVQPTHTIRRVVLCCVVLCRH</sequence>
<evidence type="ECO:0000313" key="1">
    <source>
        <dbReference type="EMBL" id="SDD43513.1"/>
    </source>
</evidence>
<name>A0A1G6UQF9_9GAMM</name>
<evidence type="ECO:0000313" key="2">
    <source>
        <dbReference type="Proteomes" id="UP000199467"/>
    </source>
</evidence>
<protein>
    <submittedName>
        <fullName evidence="1">Uncharacterized protein</fullName>
    </submittedName>
</protein>
<gene>
    <name evidence="1" type="ORF">SAMN05216576_11668</name>
</gene>